<evidence type="ECO:0000313" key="1">
    <source>
        <dbReference type="EMBL" id="KAL3518887.1"/>
    </source>
</evidence>
<organism evidence="1 2">
    <name type="scientific">Cinchona calisaya</name>
    <dbReference type="NCBI Taxonomy" id="153742"/>
    <lineage>
        <taxon>Eukaryota</taxon>
        <taxon>Viridiplantae</taxon>
        <taxon>Streptophyta</taxon>
        <taxon>Embryophyta</taxon>
        <taxon>Tracheophyta</taxon>
        <taxon>Spermatophyta</taxon>
        <taxon>Magnoliopsida</taxon>
        <taxon>eudicotyledons</taxon>
        <taxon>Gunneridae</taxon>
        <taxon>Pentapetalae</taxon>
        <taxon>asterids</taxon>
        <taxon>lamiids</taxon>
        <taxon>Gentianales</taxon>
        <taxon>Rubiaceae</taxon>
        <taxon>Cinchonoideae</taxon>
        <taxon>Cinchoneae</taxon>
        <taxon>Cinchona</taxon>
    </lineage>
</organism>
<evidence type="ECO:0000313" key="2">
    <source>
        <dbReference type="Proteomes" id="UP001630127"/>
    </source>
</evidence>
<protein>
    <submittedName>
        <fullName evidence="1">Uncharacterized protein</fullName>
    </submittedName>
</protein>
<reference evidence="1 2" key="1">
    <citation type="submission" date="2024-11" db="EMBL/GenBank/DDBJ databases">
        <title>A near-complete genome assembly of Cinchona calisaya.</title>
        <authorList>
            <person name="Lian D.C."/>
            <person name="Zhao X.W."/>
            <person name="Wei L."/>
        </authorList>
    </citation>
    <scope>NUCLEOTIDE SEQUENCE [LARGE SCALE GENOMIC DNA]</scope>
    <source>
        <tissue evidence="1">Nenye</tissue>
    </source>
</reference>
<comment type="caution">
    <text evidence="1">The sequence shown here is derived from an EMBL/GenBank/DDBJ whole genome shotgun (WGS) entry which is preliminary data.</text>
</comment>
<gene>
    <name evidence="1" type="ORF">ACH5RR_021476</name>
</gene>
<proteinExistence type="predicted"/>
<name>A0ABD2ZKA5_9GENT</name>
<dbReference type="AlphaFoldDB" id="A0ABD2ZKA5"/>
<accession>A0ABD2ZKA5</accession>
<dbReference type="Proteomes" id="UP001630127">
    <property type="component" value="Unassembled WGS sequence"/>
</dbReference>
<dbReference type="EMBL" id="JBJUIK010000009">
    <property type="protein sequence ID" value="KAL3518887.1"/>
    <property type="molecule type" value="Genomic_DNA"/>
</dbReference>
<sequence>MRFPSDLHSIFAIDVIDSIMQKVFDFKSDDGIEVAITEHLLMDDLKDPKGKLALKEHVEEALAILVSLSLLTSRNHTYYGNIDVWGINTSMLLAVDYVSKYVEDKATRNNDFKP</sequence>
<keyword evidence="2" id="KW-1185">Reference proteome</keyword>